<evidence type="ECO:0000313" key="4">
    <source>
        <dbReference type="Proteomes" id="UP000034063"/>
    </source>
</evidence>
<sequence length="178" mass="19736">MNIWENFERLGLFITLVGFVILGYLSYQNINNNRQIIDRINSVEISLNSFRQSVSNSTIQQFNNSCDAVCIRKLVNEAIASVSGITKPQKDQVVERVVEKVQTVSGSSPKTQYVSLGAGETTRTEWVTIPGAEVTFNINDFGKVAAVYFEAQLQSASGKDHRGPIEKRNSTTGESIEQ</sequence>
<proteinExistence type="predicted"/>
<reference evidence="3 4" key="1">
    <citation type="journal article" date="2015" name="Nature">
        <title>rRNA introns, odd ribosomes, and small enigmatic genomes across a large radiation of phyla.</title>
        <authorList>
            <person name="Brown C.T."/>
            <person name="Hug L.A."/>
            <person name="Thomas B.C."/>
            <person name="Sharon I."/>
            <person name="Castelle C.J."/>
            <person name="Singh A."/>
            <person name="Wilkins M.J."/>
            <person name="Williams K.H."/>
            <person name="Banfield J.F."/>
        </authorList>
    </citation>
    <scope>NUCLEOTIDE SEQUENCE [LARGE SCALE GENOMIC DNA]</scope>
</reference>
<keyword evidence="2" id="KW-0812">Transmembrane</keyword>
<gene>
    <name evidence="3" type="ORF">UW37_C0042G0006</name>
</gene>
<evidence type="ECO:0000256" key="1">
    <source>
        <dbReference type="SAM" id="MobiDB-lite"/>
    </source>
</evidence>
<accession>A0A0G1JP06</accession>
<name>A0A0G1JP06_9BACT</name>
<feature type="compositionally biased region" description="Basic and acidic residues" evidence="1">
    <location>
        <begin position="158"/>
        <end position="169"/>
    </location>
</feature>
<dbReference type="AlphaFoldDB" id="A0A0G1JP06"/>
<comment type="caution">
    <text evidence="3">The sequence shown here is derived from an EMBL/GenBank/DDBJ whole genome shotgun (WGS) entry which is preliminary data.</text>
</comment>
<keyword evidence="2" id="KW-1133">Transmembrane helix</keyword>
<evidence type="ECO:0000256" key="2">
    <source>
        <dbReference type="SAM" id="Phobius"/>
    </source>
</evidence>
<protein>
    <submittedName>
        <fullName evidence="3">Uncharacterized protein</fullName>
    </submittedName>
</protein>
<feature type="transmembrane region" description="Helical" evidence="2">
    <location>
        <begin position="7"/>
        <end position="27"/>
    </location>
</feature>
<dbReference type="Proteomes" id="UP000034063">
    <property type="component" value="Unassembled WGS sequence"/>
</dbReference>
<feature type="region of interest" description="Disordered" evidence="1">
    <location>
        <begin position="158"/>
        <end position="178"/>
    </location>
</feature>
<organism evidence="3 4">
    <name type="scientific">Candidatus Gottesmanbacteria bacterium GW2011_GWA2_44_17</name>
    <dbReference type="NCBI Taxonomy" id="1618444"/>
    <lineage>
        <taxon>Bacteria</taxon>
        <taxon>Candidatus Gottesmaniibacteriota</taxon>
    </lineage>
</organism>
<dbReference type="EMBL" id="LCIB01000042">
    <property type="protein sequence ID" value="KKT45697.1"/>
    <property type="molecule type" value="Genomic_DNA"/>
</dbReference>
<evidence type="ECO:0000313" key="3">
    <source>
        <dbReference type="EMBL" id="KKT45697.1"/>
    </source>
</evidence>
<keyword evidence="2" id="KW-0472">Membrane</keyword>